<dbReference type="InterPro" id="IPR051910">
    <property type="entry name" value="ComF/GntX_DNA_util-trans"/>
</dbReference>
<feature type="domain" description="Double zinc ribbon" evidence="3">
    <location>
        <begin position="17"/>
        <end position="69"/>
    </location>
</feature>
<dbReference type="CDD" id="cd06223">
    <property type="entry name" value="PRTases_typeI"/>
    <property type="match status" value="1"/>
</dbReference>
<dbReference type="Proteomes" id="UP000033070">
    <property type="component" value="Chromosome"/>
</dbReference>
<evidence type="ECO:0000313" key="4">
    <source>
        <dbReference type="EMBL" id="BBE49620.1"/>
    </source>
</evidence>
<evidence type="ECO:0000259" key="2">
    <source>
        <dbReference type="Pfam" id="PF00156"/>
    </source>
</evidence>
<dbReference type="InterPro" id="IPR000836">
    <property type="entry name" value="PRTase_dom"/>
</dbReference>
<dbReference type="PANTHER" id="PTHR47505:SF1">
    <property type="entry name" value="DNA UTILIZATION PROTEIN YHGH"/>
    <property type="match status" value="1"/>
</dbReference>
<dbReference type="Pfam" id="PF00156">
    <property type="entry name" value="Pribosyltran"/>
    <property type="match status" value="1"/>
</dbReference>
<sequence length="237" mass="26069">MSILSAALLNIRLEMERILPDHPCLLCGAPSRQRAWCDACDVALPYLSPAHCPQCALPTHDSAVCGHCLQRPPQFERTVAAFAYSFPVDKLVQALKFNEQLTLARSLAESMLPLIKAHPSCIIPMPLHPARLRERGFNQSLELSRYLARHLDIPLLPTVTQRVRDTSPQSGLPWKERKKNLKQAFACGSEVAGLHVAIVDDVMTTGASLNELAKTLKAAGACEVSAWVVARTLPHSR</sequence>
<dbReference type="InterPro" id="IPR044005">
    <property type="entry name" value="DZR_2"/>
</dbReference>
<gene>
    <name evidence="4" type="ORF">OYT1_ch0044</name>
</gene>
<keyword evidence="4" id="KW-0328">Glycosyltransferase</keyword>
<evidence type="ECO:0000256" key="1">
    <source>
        <dbReference type="ARBA" id="ARBA00008007"/>
    </source>
</evidence>
<name>A0A2Z6G837_9PROT</name>
<organism evidence="4 5">
    <name type="scientific">Ferriphaselus amnicola</name>
    <dbReference type="NCBI Taxonomy" id="1188319"/>
    <lineage>
        <taxon>Bacteria</taxon>
        <taxon>Pseudomonadati</taxon>
        <taxon>Pseudomonadota</taxon>
        <taxon>Betaproteobacteria</taxon>
        <taxon>Nitrosomonadales</taxon>
        <taxon>Gallionellaceae</taxon>
        <taxon>Ferriphaselus</taxon>
    </lineage>
</organism>
<reference evidence="4 5" key="1">
    <citation type="submission" date="2018-06" db="EMBL/GenBank/DDBJ databases">
        <title>OYT1 Genome Sequencing.</title>
        <authorList>
            <person name="Kato S."/>
            <person name="Itoh T."/>
            <person name="Ohkuma M."/>
        </authorList>
    </citation>
    <scope>NUCLEOTIDE SEQUENCE [LARGE SCALE GENOMIC DNA]</scope>
    <source>
        <strain evidence="4 5">OYT1</strain>
    </source>
</reference>
<dbReference type="AlphaFoldDB" id="A0A2Z6G837"/>
<dbReference type="KEGG" id="fam:OYT1_ch0044"/>
<dbReference type="Gene3D" id="3.40.50.2020">
    <property type="match status" value="1"/>
</dbReference>
<dbReference type="RefSeq" id="WP_232013198.1">
    <property type="nucleotide sequence ID" value="NZ_AP018738.1"/>
</dbReference>
<proteinExistence type="inferred from homology"/>
<dbReference type="InterPro" id="IPR029057">
    <property type="entry name" value="PRTase-like"/>
</dbReference>
<protein>
    <submittedName>
        <fullName evidence="4">Orotate phosphoribosyltransferase</fullName>
    </submittedName>
</protein>
<feature type="domain" description="Phosphoribosyltransferase" evidence="2">
    <location>
        <begin position="140"/>
        <end position="230"/>
    </location>
</feature>
<dbReference type="SUPFAM" id="SSF53271">
    <property type="entry name" value="PRTase-like"/>
    <property type="match status" value="1"/>
</dbReference>
<dbReference type="EMBL" id="AP018738">
    <property type="protein sequence ID" value="BBE49620.1"/>
    <property type="molecule type" value="Genomic_DNA"/>
</dbReference>
<comment type="similarity">
    <text evidence="1">Belongs to the ComF/GntX family.</text>
</comment>
<evidence type="ECO:0000313" key="5">
    <source>
        <dbReference type="Proteomes" id="UP000033070"/>
    </source>
</evidence>
<dbReference type="Pfam" id="PF18912">
    <property type="entry name" value="DZR_2"/>
    <property type="match status" value="1"/>
</dbReference>
<accession>A0A2Z6G837</accession>
<keyword evidence="5" id="KW-1185">Reference proteome</keyword>
<dbReference type="GO" id="GO:0016757">
    <property type="term" value="F:glycosyltransferase activity"/>
    <property type="evidence" value="ECO:0007669"/>
    <property type="project" value="UniProtKB-KW"/>
</dbReference>
<keyword evidence="4" id="KW-0808">Transferase</keyword>
<evidence type="ECO:0000259" key="3">
    <source>
        <dbReference type="Pfam" id="PF18912"/>
    </source>
</evidence>
<dbReference type="PANTHER" id="PTHR47505">
    <property type="entry name" value="DNA UTILIZATION PROTEIN YHGH"/>
    <property type="match status" value="1"/>
</dbReference>
<dbReference type="STRING" id="1188319.OYT1_02125"/>